<dbReference type="AlphaFoldDB" id="A0A1W6LDF4"/>
<keyword evidence="2" id="KW-1185">Reference proteome</keyword>
<organism evidence="1 2">
    <name type="scientific">Piscinibacter gummiphilus</name>
    <dbReference type="NCBI Taxonomy" id="946333"/>
    <lineage>
        <taxon>Bacteria</taxon>
        <taxon>Pseudomonadati</taxon>
        <taxon>Pseudomonadota</taxon>
        <taxon>Betaproteobacteria</taxon>
        <taxon>Burkholderiales</taxon>
        <taxon>Sphaerotilaceae</taxon>
        <taxon>Piscinibacter</taxon>
    </lineage>
</organism>
<dbReference type="KEGG" id="rgu:A4W93_21690"/>
<gene>
    <name evidence="1" type="ORF">A4W93_21690</name>
</gene>
<reference evidence="1 2" key="1">
    <citation type="submission" date="2016-04" db="EMBL/GenBank/DDBJ databases">
        <title>Complete genome sequence of natural rubber-degrading, novel Gram-negative bacterium, Rhizobacter gummiphilus strain NS21.</title>
        <authorList>
            <person name="Tabata M."/>
            <person name="Kasai D."/>
            <person name="Fukuda M."/>
        </authorList>
    </citation>
    <scope>NUCLEOTIDE SEQUENCE [LARGE SCALE GENOMIC DNA]</scope>
    <source>
        <strain evidence="1 2">NS21</strain>
    </source>
</reference>
<name>A0A1W6LDF4_9BURK</name>
<proteinExistence type="predicted"/>
<protein>
    <submittedName>
        <fullName evidence="1">Uncharacterized protein</fullName>
    </submittedName>
</protein>
<dbReference type="STRING" id="946333.A4W93_21690"/>
<accession>A0A1W6LDF4</accession>
<evidence type="ECO:0000313" key="1">
    <source>
        <dbReference type="EMBL" id="ARN22301.1"/>
    </source>
</evidence>
<evidence type="ECO:0000313" key="2">
    <source>
        <dbReference type="Proteomes" id="UP000193427"/>
    </source>
</evidence>
<dbReference type="Proteomes" id="UP000193427">
    <property type="component" value="Chromosome"/>
</dbReference>
<sequence>MFISVPQWRVTPRERLEDPGRLFIELRAVVMLVRRRHLHTSPLETKTLKDELETRERAIREDLVVAIPNHRGAVIR</sequence>
<dbReference type="EMBL" id="CP015118">
    <property type="protein sequence ID" value="ARN22301.1"/>
    <property type="molecule type" value="Genomic_DNA"/>
</dbReference>